<protein>
    <submittedName>
        <fullName evidence="2">Uncharacterized protein</fullName>
    </submittedName>
</protein>
<gene>
    <name evidence="2" type="ORF">HERILL_LOCUS1423</name>
</gene>
<dbReference type="Proteomes" id="UP000594454">
    <property type="component" value="Chromosome 1"/>
</dbReference>
<dbReference type="AlphaFoldDB" id="A0A7R8YM39"/>
<feature type="chain" id="PRO_5030681818" evidence="1">
    <location>
        <begin position="24"/>
        <end position="103"/>
    </location>
</feature>
<evidence type="ECO:0000313" key="2">
    <source>
        <dbReference type="EMBL" id="CAD7078138.1"/>
    </source>
</evidence>
<reference evidence="2 3" key="1">
    <citation type="submission" date="2020-11" db="EMBL/GenBank/DDBJ databases">
        <authorList>
            <person name="Wallbank WR R."/>
            <person name="Pardo Diaz C."/>
            <person name="Kozak K."/>
            <person name="Martin S."/>
            <person name="Jiggins C."/>
            <person name="Moest M."/>
            <person name="Warren A I."/>
            <person name="Generalovic N T."/>
            <person name="Byers J.R.P. K."/>
            <person name="Montejo-Kovacevich G."/>
            <person name="Yen C E."/>
        </authorList>
    </citation>
    <scope>NUCLEOTIDE SEQUENCE [LARGE SCALE GENOMIC DNA]</scope>
</reference>
<accession>A0A7R8YM39</accession>
<name>A0A7R8YM39_HERIL</name>
<organism evidence="2 3">
    <name type="scientific">Hermetia illucens</name>
    <name type="common">Black soldier fly</name>
    <dbReference type="NCBI Taxonomy" id="343691"/>
    <lineage>
        <taxon>Eukaryota</taxon>
        <taxon>Metazoa</taxon>
        <taxon>Ecdysozoa</taxon>
        <taxon>Arthropoda</taxon>
        <taxon>Hexapoda</taxon>
        <taxon>Insecta</taxon>
        <taxon>Pterygota</taxon>
        <taxon>Neoptera</taxon>
        <taxon>Endopterygota</taxon>
        <taxon>Diptera</taxon>
        <taxon>Brachycera</taxon>
        <taxon>Stratiomyomorpha</taxon>
        <taxon>Stratiomyidae</taxon>
        <taxon>Hermetiinae</taxon>
        <taxon>Hermetia</taxon>
    </lineage>
</organism>
<evidence type="ECO:0000256" key="1">
    <source>
        <dbReference type="SAM" id="SignalP"/>
    </source>
</evidence>
<keyword evidence="1" id="KW-0732">Signal</keyword>
<evidence type="ECO:0000313" key="3">
    <source>
        <dbReference type="Proteomes" id="UP000594454"/>
    </source>
</evidence>
<keyword evidence="3" id="KW-1185">Reference proteome</keyword>
<feature type="signal peptide" evidence="1">
    <location>
        <begin position="1"/>
        <end position="23"/>
    </location>
</feature>
<sequence length="103" mass="11606">MHHKMSIQMYLLLVIFDCCLVMSQKLVNINEPPSVLIISKDDNDTVVDEVHGNPGLLVQSSNNLNLEEDDADGASTDDLQVAEVHLFRPVFRYKFAYASKVKN</sequence>
<dbReference type="OrthoDB" id="7996686at2759"/>
<dbReference type="EMBL" id="LR899009">
    <property type="protein sequence ID" value="CAD7078138.1"/>
    <property type="molecule type" value="Genomic_DNA"/>
</dbReference>
<proteinExistence type="predicted"/>
<dbReference type="InParanoid" id="A0A7R8YM39"/>